<dbReference type="PANTHER" id="PTHR18866">
    <property type="entry name" value="CARBOXYLASE:PYRUVATE/ACETYL-COA/PROPIONYL-COA CARBOXYLASE"/>
    <property type="match status" value="1"/>
</dbReference>
<keyword evidence="3 6" id="KW-0547">Nucleotide-binding</keyword>
<dbReference type="Pfam" id="PF00364">
    <property type="entry name" value="Biotin_lipoyl"/>
    <property type="match status" value="1"/>
</dbReference>
<dbReference type="Pfam" id="PF02785">
    <property type="entry name" value="Biotin_carb_C"/>
    <property type="match status" value="1"/>
</dbReference>
<dbReference type="EMBL" id="JAUJDW010000047">
    <property type="protein sequence ID" value="KAK0647551.1"/>
    <property type="molecule type" value="Genomic_DNA"/>
</dbReference>
<dbReference type="InterPro" id="IPR011761">
    <property type="entry name" value="ATP-grasp"/>
</dbReference>
<dbReference type="SUPFAM" id="SSF52440">
    <property type="entry name" value="PreATP-grasp domain"/>
    <property type="match status" value="1"/>
</dbReference>
<feature type="region of interest" description="Disordered" evidence="7">
    <location>
        <begin position="1"/>
        <end position="22"/>
    </location>
</feature>
<feature type="domain" description="Lipoyl-binding" evidence="8">
    <location>
        <begin position="750"/>
        <end position="818"/>
    </location>
</feature>
<dbReference type="PROSITE" id="PS00866">
    <property type="entry name" value="CPSASE_1"/>
    <property type="match status" value="1"/>
</dbReference>
<keyword evidence="5" id="KW-0092">Biotin</keyword>
<feature type="compositionally biased region" description="Polar residues" evidence="7">
    <location>
        <begin position="1"/>
        <end position="10"/>
    </location>
</feature>
<dbReference type="CDD" id="cd06850">
    <property type="entry name" value="biotinyl_domain"/>
    <property type="match status" value="1"/>
</dbReference>
<dbReference type="InterPro" id="IPR011764">
    <property type="entry name" value="Biotin_carboxylation_dom"/>
</dbReference>
<dbReference type="PROSITE" id="PS50979">
    <property type="entry name" value="BC"/>
    <property type="match status" value="1"/>
</dbReference>
<keyword evidence="4 6" id="KW-0067">ATP-binding</keyword>
<dbReference type="SMART" id="SM00878">
    <property type="entry name" value="Biotin_carb_C"/>
    <property type="match status" value="1"/>
</dbReference>
<dbReference type="Gene3D" id="2.40.50.100">
    <property type="match status" value="1"/>
</dbReference>
<dbReference type="SUPFAM" id="SSF56059">
    <property type="entry name" value="Glutathione synthetase ATP-binding domain-like"/>
    <property type="match status" value="1"/>
</dbReference>
<proteinExistence type="predicted"/>
<dbReference type="InterPro" id="IPR005481">
    <property type="entry name" value="BC-like_N"/>
</dbReference>
<dbReference type="InterPro" id="IPR005479">
    <property type="entry name" value="CPAse_ATP-bd"/>
</dbReference>
<evidence type="ECO:0000256" key="7">
    <source>
        <dbReference type="SAM" id="MobiDB-lite"/>
    </source>
</evidence>
<dbReference type="InterPro" id="IPR005482">
    <property type="entry name" value="Biotin_COase_C"/>
</dbReference>
<comment type="caution">
    <text evidence="11">The sequence shown here is derived from an EMBL/GenBank/DDBJ whole genome shotgun (WGS) entry which is preliminary data.</text>
</comment>
<dbReference type="PROSITE" id="PS00867">
    <property type="entry name" value="CPSASE_2"/>
    <property type="match status" value="1"/>
</dbReference>
<dbReference type="AlphaFoldDB" id="A0AA39Y7N0"/>
<dbReference type="GO" id="GO:0016874">
    <property type="term" value="F:ligase activity"/>
    <property type="evidence" value="ECO:0007669"/>
    <property type="project" value="UniProtKB-KW"/>
</dbReference>
<dbReference type="PROSITE" id="PS50968">
    <property type="entry name" value="BIOTINYL_LIPOYL"/>
    <property type="match status" value="1"/>
</dbReference>
<dbReference type="PROSITE" id="PS50975">
    <property type="entry name" value="ATP_GRASP"/>
    <property type="match status" value="1"/>
</dbReference>
<dbReference type="SUPFAM" id="SSF51246">
    <property type="entry name" value="Rudiment single hybrid motif"/>
    <property type="match status" value="1"/>
</dbReference>
<evidence type="ECO:0000313" key="11">
    <source>
        <dbReference type="EMBL" id="KAK0647551.1"/>
    </source>
</evidence>
<dbReference type="Pfam" id="PF00289">
    <property type="entry name" value="Biotin_carb_N"/>
    <property type="match status" value="1"/>
</dbReference>
<feature type="domain" description="Biotin carboxylation" evidence="10">
    <location>
        <begin position="27"/>
        <end position="497"/>
    </location>
</feature>
<keyword evidence="2" id="KW-0436">Ligase</keyword>
<evidence type="ECO:0000256" key="1">
    <source>
        <dbReference type="ARBA" id="ARBA00001953"/>
    </source>
</evidence>
<feature type="domain" description="ATP-grasp" evidence="9">
    <location>
        <begin position="160"/>
        <end position="366"/>
    </location>
</feature>
<evidence type="ECO:0000313" key="12">
    <source>
        <dbReference type="Proteomes" id="UP001175001"/>
    </source>
</evidence>
<accession>A0AA39Y7N0</accession>
<name>A0AA39Y7N0_9PEZI</name>
<dbReference type="GO" id="GO:0046872">
    <property type="term" value="F:metal ion binding"/>
    <property type="evidence" value="ECO:0007669"/>
    <property type="project" value="InterPro"/>
</dbReference>
<dbReference type="Pfam" id="PF02786">
    <property type="entry name" value="CPSase_L_D2"/>
    <property type="match status" value="1"/>
</dbReference>
<dbReference type="Proteomes" id="UP001175001">
    <property type="component" value="Unassembled WGS sequence"/>
</dbReference>
<evidence type="ECO:0000259" key="9">
    <source>
        <dbReference type="PROSITE" id="PS50975"/>
    </source>
</evidence>
<dbReference type="SUPFAM" id="SSF51230">
    <property type="entry name" value="Single hybrid motif"/>
    <property type="match status" value="1"/>
</dbReference>
<keyword evidence="12" id="KW-1185">Reference proteome</keyword>
<dbReference type="InterPro" id="IPR000089">
    <property type="entry name" value="Biotin_lipoyl"/>
</dbReference>
<evidence type="ECO:0000256" key="2">
    <source>
        <dbReference type="ARBA" id="ARBA00022598"/>
    </source>
</evidence>
<dbReference type="GO" id="GO:0005524">
    <property type="term" value="F:ATP binding"/>
    <property type="evidence" value="ECO:0007669"/>
    <property type="project" value="UniProtKB-UniRule"/>
</dbReference>
<gene>
    <name evidence="11" type="primary">MCCA</name>
    <name evidence="11" type="ORF">DIS24_g7572</name>
</gene>
<comment type="cofactor">
    <cofactor evidence="1">
        <name>biotin</name>
        <dbReference type="ChEBI" id="CHEBI:57586"/>
    </cofactor>
</comment>
<dbReference type="InterPro" id="IPR016185">
    <property type="entry name" value="PreATP-grasp_dom_sf"/>
</dbReference>
<dbReference type="Gene3D" id="3.30.470.20">
    <property type="entry name" value="ATP-grasp fold, B domain"/>
    <property type="match status" value="1"/>
</dbReference>
<sequence>MDDASSNNQRRPLFVAEPPTGPDGRPVLRRILIANRGEIACRIISTCRKLNLTSIAVYVDEDITSLHIHQADESIRLGSLLNPQQHDDDEKNHPTNPFLSAPLLVRAALAARADAVHPGYGYLSEDPSFAEAVRAAGLVFIGPSAAAMRTLGNKRAAKAHLRTHAPDVPLIPGLTGSASDDDDEEKLETAVTRDIGFPVMLKAAAGGGGKGMRVVRAPHELRAALARARSEAQRSFGSADCIVEKYVAAAKHVEVQIVGDSHGRVVALGERDCSVQRRHQKIVEETPCPWLAGDGGEEMRARMAATAVRVAELIGYEGAGTVEFVVDVETREYYFLEVNARLQVEHPITEEVAGVDLVALQFFVAAGGRLDSLPALDPVQKNGHAIECRLCAEDPYRDFLPERGTVRLWRPAVTSDVRFETAIRTGSDVSIHFDPMIGKIVVWAPTRLLALEKMIRVLAQTACVGVRTNQLFLQACLMHPAFRDPSYTTSFIPSNLDSLLESPYAEAEKALQDAHHIAPCLVLRHLRAEQRFGRPFPHVRRGFRNQRCDPINQHVNVVKCKAAAATKGDDEAAPDQQPPSICIIQQADPTDSNSSTYRFHIAPVPSLESPDGPEKSVARLATAQYNALSTAVRQLRPFADTATAASTATIQSLTPIRPPAQTTAADTNNGWVSTTVAISVNGQKLLAHMTAHAQHDDSSASQVGRPQTVYAHVPALGTWVEYEVYSLLSFAESQRMAVEEKEGGGKGAAARVVKAPMPCRVLDVLKKDGDDVRSGENVMVVESMKMEMSIVVSVDGKFKTTWRKGDAVSDGAVLCRVE</sequence>
<organism evidence="11 12">
    <name type="scientific">Lasiodiplodia hormozganensis</name>
    <dbReference type="NCBI Taxonomy" id="869390"/>
    <lineage>
        <taxon>Eukaryota</taxon>
        <taxon>Fungi</taxon>
        <taxon>Dikarya</taxon>
        <taxon>Ascomycota</taxon>
        <taxon>Pezizomycotina</taxon>
        <taxon>Dothideomycetes</taxon>
        <taxon>Dothideomycetes incertae sedis</taxon>
        <taxon>Botryosphaeriales</taxon>
        <taxon>Botryosphaeriaceae</taxon>
        <taxon>Lasiodiplodia</taxon>
    </lineage>
</organism>
<evidence type="ECO:0000256" key="6">
    <source>
        <dbReference type="PROSITE-ProRule" id="PRU00409"/>
    </source>
</evidence>
<evidence type="ECO:0000256" key="3">
    <source>
        <dbReference type="ARBA" id="ARBA00022741"/>
    </source>
</evidence>
<dbReference type="InterPro" id="IPR011054">
    <property type="entry name" value="Rudment_hybrid_motif"/>
</dbReference>
<protein>
    <submittedName>
        <fullName evidence="11">Methylcrotonoyl-CoA carboxylase subunit alpha</fullName>
    </submittedName>
</protein>
<dbReference type="PANTHER" id="PTHR18866:SF127">
    <property type="match status" value="1"/>
</dbReference>
<evidence type="ECO:0000256" key="4">
    <source>
        <dbReference type="ARBA" id="ARBA00022840"/>
    </source>
</evidence>
<dbReference type="FunFam" id="3.30.1490.20:FF:000003">
    <property type="entry name" value="acetyl-CoA carboxylase isoform X1"/>
    <property type="match status" value="1"/>
</dbReference>
<evidence type="ECO:0000259" key="10">
    <source>
        <dbReference type="PROSITE" id="PS50979"/>
    </source>
</evidence>
<evidence type="ECO:0000259" key="8">
    <source>
        <dbReference type="PROSITE" id="PS50968"/>
    </source>
</evidence>
<dbReference type="InterPro" id="IPR050856">
    <property type="entry name" value="Biotin_carboxylase_complex"/>
</dbReference>
<evidence type="ECO:0000256" key="5">
    <source>
        <dbReference type="ARBA" id="ARBA00023267"/>
    </source>
</evidence>
<dbReference type="InterPro" id="IPR011053">
    <property type="entry name" value="Single_hybrid_motif"/>
</dbReference>
<reference evidence="11" key="1">
    <citation type="submission" date="2023-06" db="EMBL/GenBank/DDBJ databases">
        <title>Multi-omics analyses reveal the molecular pathogenesis toolkit of Lasiodiplodia hormozganensis, a cross-kingdom pathogen.</title>
        <authorList>
            <person name="Felix C."/>
            <person name="Meneses R."/>
            <person name="Goncalves M.F.M."/>
            <person name="Tilleman L."/>
            <person name="Duarte A.S."/>
            <person name="Jorrin-Novo J.V."/>
            <person name="Van De Peer Y."/>
            <person name="Deforce D."/>
            <person name="Van Nieuwerburgh F."/>
            <person name="Esteves A.C."/>
            <person name="Alves A."/>
        </authorList>
    </citation>
    <scope>NUCLEOTIDE SEQUENCE</scope>
    <source>
        <strain evidence="11">CBS 339.90</strain>
    </source>
</reference>